<comment type="catalytic activity">
    <reaction evidence="5">
        <text>ssDNA + n NTP = ssDNA/pppN(pN)n-1 hybrid + (n-1) diphosphate.</text>
        <dbReference type="EC" id="2.7.7.102"/>
    </reaction>
</comment>
<evidence type="ECO:0000313" key="10">
    <source>
        <dbReference type="RefSeq" id="XP_014670243.1"/>
    </source>
</evidence>
<evidence type="ECO:0000256" key="6">
    <source>
        <dbReference type="ARBA" id="ARBA00044768"/>
    </source>
</evidence>
<evidence type="ECO:0000256" key="3">
    <source>
        <dbReference type="ARBA" id="ARBA00022932"/>
    </source>
</evidence>
<dbReference type="EC" id="2.7.7.102" evidence="6"/>
<gene>
    <name evidence="10" type="primary">LOC106811201</name>
</gene>
<evidence type="ECO:0000256" key="1">
    <source>
        <dbReference type="ARBA" id="ARBA00009762"/>
    </source>
</evidence>
<keyword evidence="3" id="KW-0548">Nucleotidyltransferase</keyword>
<accession>A0ABM1EDH2</accession>
<evidence type="ECO:0000256" key="2">
    <source>
        <dbReference type="ARBA" id="ARBA00012417"/>
    </source>
</evidence>
<name>A0ABM1EDH2_PRICU</name>
<evidence type="ECO:0000256" key="7">
    <source>
        <dbReference type="ARBA" id="ARBA00047303"/>
    </source>
</evidence>
<evidence type="ECO:0000256" key="5">
    <source>
        <dbReference type="ARBA" id="ARBA00044677"/>
    </source>
</evidence>
<organism evidence="9 10">
    <name type="scientific">Priapulus caudatus</name>
    <name type="common">Priapulid worm</name>
    <dbReference type="NCBI Taxonomy" id="37621"/>
    <lineage>
        <taxon>Eukaryota</taxon>
        <taxon>Metazoa</taxon>
        <taxon>Ecdysozoa</taxon>
        <taxon>Scalidophora</taxon>
        <taxon>Priapulida</taxon>
        <taxon>Priapulimorpha</taxon>
        <taxon>Priapulimorphida</taxon>
        <taxon>Priapulidae</taxon>
        <taxon>Priapulus</taxon>
    </lineage>
</organism>
<comment type="catalytic activity">
    <reaction evidence="7">
        <text>DNA(n) + a 2'-deoxyribonucleoside 5'-triphosphate = DNA(n+1) + diphosphate</text>
        <dbReference type="Rhea" id="RHEA:22508"/>
        <dbReference type="Rhea" id="RHEA-COMP:17339"/>
        <dbReference type="Rhea" id="RHEA-COMP:17340"/>
        <dbReference type="ChEBI" id="CHEBI:33019"/>
        <dbReference type="ChEBI" id="CHEBI:61560"/>
        <dbReference type="ChEBI" id="CHEBI:173112"/>
        <dbReference type="EC" id="2.7.7.7"/>
    </reaction>
    <physiologicalReaction direction="left-to-right" evidence="7">
        <dbReference type="Rhea" id="RHEA:22509"/>
    </physiologicalReaction>
</comment>
<comment type="similarity">
    <text evidence="1">Belongs to the eukaryotic-type primase small subunit family.</text>
</comment>
<dbReference type="Proteomes" id="UP000695022">
    <property type="component" value="Unplaced"/>
</dbReference>
<feature type="region of interest" description="Disordered" evidence="8">
    <location>
        <begin position="687"/>
        <end position="721"/>
    </location>
</feature>
<evidence type="ECO:0000256" key="4">
    <source>
        <dbReference type="ARBA" id="ARBA00026139"/>
    </source>
</evidence>
<feature type="compositionally biased region" description="Basic and acidic residues" evidence="8">
    <location>
        <begin position="700"/>
        <end position="710"/>
    </location>
</feature>
<reference evidence="10" key="1">
    <citation type="submission" date="2025-08" db="UniProtKB">
        <authorList>
            <consortium name="RefSeq"/>
        </authorList>
    </citation>
    <scope>IDENTIFICATION</scope>
</reference>
<dbReference type="RefSeq" id="XP_014670243.1">
    <property type="nucleotide sequence ID" value="XM_014814757.1"/>
</dbReference>
<protein>
    <recommendedName>
        <fullName evidence="4">DNA-directed primase/polymerase protein</fullName>
        <ecNumber evidence="6">2.7.7.102</ecNumber>
        <ecNumber evidence="2">2.7.7.7</ecNumber>
    </recommendedName>
</protein>
<keyword evidence="9" id="KW-1185">Reference proteome</keyword>
<dbReference type="PANTHER" id="PTHR31399:SF0">
    <property type="entry name" value="DNA-DIRECTED PRIMASE_POLYMERASE PROTEIN"/>
    <property type="match status" value="1"/>
</dbReference>
<keyword evidence="3" id="KW-0239">DNA-directed DNA polymerase</keyword>
<feature type="compositionally biased region" description="Polar residues" evidence="8">
    <location>
        <begin position="712"/>
        <end position="721"/>
    </location>
</feature>
<dbReference type="GeneID" id="106811201"/>
<sequence>MTRRMQCETKINAETDNCLEEEDTYWKVFPRQKLAFECVTATRKNTQRKQRLHVFAFEYGSLCSGSRKFLVTSLSRFWKFYWDLRSTERHYYEVIPEGAKSRLYFDLEFSFVHNPDKQGPAMVDIFIKYVCKHLLEAYGLHCDRTLVLDLDATTVKKFSRHLIFHLPCQAVFKDNIHTGNFIRRICDALRLEISFYENTLLLSPKCTRHSVRCTCSVKCDASTVCVSRFPMAKENRVEHESPPQEPMLHSTPKYSSSSTCIQPGHEGISSKPTTENTCSCKKNCVCNQKNFSSKHHRSLVRNSASMSTCLQQKDADDDIASMSTSGAPVDHDCLCKARETAVLIPMVNSSFNQSEDLFSPQQVNSTVRDMKTVTGTPTNKTSLEQHQCTRVNTSEITTPVRDSTGDESRKTLFEHDRACDNGPCEKVNTENLCTQCELVPLQNGNEQGDICQGCLQQLLVMDKNGKRVLFCDEGVYTRNRNFRLYLSSKLKQNNPLVLSPDNQFAAGDVRQGKGKQQMEELTFLQSLVTNVECTAETRILNCDREQSQKRYGNEAYPAQARDAVEGYEHSPFTEVDCFVEKLIARNGRRGHVRRWVYFARTELLSYDIAGNRYCENIKRQHRSNNVRIVVDLKNGVYYQKCYDPECQRQNFKSREWSLPIEVIPMFLLEQDSGFSMDKFGHLKVTDLERDGPTVGDQNSEPEHPGLKDQDESLNNKPSDLRNTVIVPDNHAADLKNTVIVHKNHSTDLKNTCVVPDNQDVVVKGADLLQTIERMKLVSD</sequence>
<keyword evidence="3" id="KW-0808">Transferase</keyword>
<dbReference type="Pfam" id="PF03121">
    <property type="entry name" value="Herpes_UL52"/>
    <property type="match status" value="1"/>
</dbReference>
<dbReference type="EC" id="2.7.7.7" evidence="2"/>
<evidence type="ECO:0000313" key="9">
    <source>
        <dbReference type="Proteomes" id="UP000695022"/>
    </source>
</evidence>
<dbReference type="InterPro" id="IPR044917">
    <property type="entry name" value="PRIMPOL"/>
</dbReference>
<proteinExistence type="inferred from homology"/>
<dbReference type="PANTHER" id="PTHR31399">
    <property type="entry name" value="DNA-DIRECTED PRIMASE / POLYMERASE PROTEIN"/>
    <property type="match status" value="1"/>
</dbReference>
<evidence type="ECO:0000256" key="8">
    <source>
        <dbReference type="SAM" id="MobiDB-lite"/>
    </source>
</evidence>